<dbReference type="GO" id="GO:0004478">
    <property type="term" value="F:methionine adenosyltransferase activity"/>
    <property type="evidence" value="ECO:0007669"/>
    <property type="project" value="UniProtKB-EC"/>
</dbReference>
<sequence length="71" mass="7602">MTKVLSAEAVCIGHPDKLCDLIADQILDEILYADPNARVAVEVMATGDALLSLVKSALMLVWTCVIAYAQP</sequence>
<accession>A0A2X3BRS7</accession>
<evidence type="ECO:0000256" key="1">
    <source>
        <dbReference type="ARBA" id="ARBA00022723"/>
    </source>
</evidence>
<feature type="domain" description="S-adenosylmethionine synthetase N-terminal" evidence="2">
    <location>
        <begin position="4"/>
        <end position="50"/>
    </location>
</feature>
<dbReference type="EMBL" id="UASJ01000011">
    <property type="protein sequence ID" value="SQC02036.1"/>
    <property type="molecule type" value="Genomic_DNA"/>
</dbReference>
<evidence type="ECO:0000313" key="4">
    <source>
        <dbReference type="Proteomes" id="UP000250245"/>
    </source>
</evidence>
<dbReference type="GO" id="GO:0046872">
    <property type="term" value="F:metal ion binding"/>
    <property type="evidence" value="ECO:0007669"/>
    <property type="project" value="UniProtKB-KW"/>
</dbReference>
<protein>
    <submittedName>
        <fullName evidence="3">S-adenosylmethionine synthase</fullName>
        <ecNumber evidence="3">2.5.1.6</ecNumber>
    </submittedName>
</protein>
<dbReference type="PANTHER" id="PTHR11964">
    <property type="entry name" value="S-ADENOSYLMETHIONINE SYNTHETASE"/>
    <property type="match status" value="1"/>
</dbReference>
<proteinExistence type="predicted"/>
<reference evidence="3 4" key="1">
    <citation type="submission" date="2018-06" db="EMBL/GenBank/DDBJ databases">
        <authorList>
            <consortium name="Pathogen Informatics"/>
            <person name="Doyle S."/>
        </authorList>
    </citation>
    <scope>NUCLEOTIDE SEQUENCE [LARGE SCALE GENOMIC DNA]</scope>
    <source>
        <strain evidence="3 4">NCTC11820</strain>
    </source>
</reference>
<dbReference type="InterPro" id="IPR002133">
    <property type="entry name" value="S-AdoMet_synthetase"/>
</dbReference>
<keyword evidence="3" id="KW-0808">Transferase</keyword>
<name>A0A2X3BRS7_9ACTO</name>
<dbReference type="Pfam" id="PF00438">
    <property type="entry name" value="S-AdoMet_synt_N"/>
    <property type="match status" value="1"/>
</dbReference>
<gene>
    <name evidence="3" type="primary">metK_5</name>
    <name evidence="3" type="ORF">NCTC11820_02120</name>
</gene>
<evidence type="ECO:0000259" key="2">
    <source>
        <dbReference type="Pfam" id="PF00438"/>
    </source>
</evidence>
<dbReference type="SUPFAM" id="SSF55973">
    <property type="entry name" value="S-adenosylmethionine synthetase"/>
    <property type="match status" value="1"/>
</dbReference>
<evidence type="ECO:0000313" key="3">
    <source>
        <dbReference type="EMBL" id="SQC02036.1"/>
    </source>
</evidence>
<keyword evidence="1" id="KW-0479">Metal-binding</keyword>
<dbReference type="InterPro" id="IPR022636">
    <property type="entry name" value="S-AdoMet_synthetase_sfam"/>
</dbReference>
<dbReference type="EC" id="2.5.1.6" evidence="3"/>
<dbReference type="Proteomes" id="UP000250245">
    <property type="component" value="Unassembled WGS sequence"/>
</dbReference>
<dbReference type="Gene3D" id="3.30.300.10">
    <property type="match status" value="1"/>
</dbReference>
<dbReference type="GO" id="GO:0005524">
    <property type="term" value="F:ATP binding"/>
    <property type="evidence" value="ECO:0007669"/>
    <property type="project" value="InterPro"/>
</dbReference>
<dbReference type="GO" id="GO:0006556">
    <property type="term" value="P:S-adenosylmethionine biosynthetic process"/>
    <property type="evidence" value="ECO:0007669"/>
    <property type="project" value="InterPro"/>
</dbReference>
<organism evidence="3 4">
    <name type="scientific">Mobiluncus curtisii</name>
    <dbReference type="NCBI Taxonomy" id="2051"/>
    <lineage>
        <taxon>Bacteria</taxon>
        <taxon>Bacillati</taxon>
        <taxon>Actinomycetota</taxon>
        <taxon>Actinomycetes</taxon>
        <taxon>Actinomycetales</taxon>
        <taxon>Actinomycetaceae</taxon>
        <taxon>Mobiluncus</taxon>
    </lineage>
</organism>
<dbReference type="InterPro" id="IPR022628">
    <property type="entry name" value="S-AdoMet_synt_N"/>
</dbReference>
<dbReference type="AlphaFoldDB" id="A0A2X3BRS7"/>